<name>A0ABU0RA26_9MICO</name>
<comment type="caution">
    <text evidence="1">The sequence shown here is derived from an EMBL/GenBank/DDBJ whole genome shotgun (WGS) entry which is preliminary data.</text>
</comment>
<accession>A0ABU0RA26</accession>
<evidence type="ECO:0008006" key="3">
    <source>
        <dbReference type="Google" id="ProtNLM"/>
    </source>
</evidence>
<dbReference type="EMBL" id="JAUSYY010000001">
    <property type="protein sequence ID" value="MDQ0894908.1"/>
    <property type="molecule type" value="Genomic_DNA"/>
</dbReference>
<dbReference type="RefSeq" id="WP_307042531.1">
    <property type="nucleotide sequence ID" value="NZ_JAUSYY010000001.1"/>
</dbReference>
<gene>
    <name evidence="1" type="ORF">QFZ26_002463</name>
</gene>
<dbReference type="Pfam" id="PF06475">
    <property type="entry name" value="Glycolipid_bind"/>
    <property type="match status" value="1"/>
</dbReference>
<organism evidence="1 2">
    <name type="scientific">Agromyces ramosus</name>
    <dbReference type="NCBI Taxonomy" id="33879"/>
    <lineage>
        <taxon>Bacteria</taxon>
        <taxon>Bacillati</taxon>
        <taxon>Actinomycetota</taxon>
        <taxon>Actinomycetes</taxon>
        <taxon>Micrococcales</taxon>
        <taxon>Microbacteriaceae</taxon>
        <taxon>Agromyces</taxon>
    </lineage>
</organism>
<dbReference type="InterPro" id="IPR009467">
    <property type="entry name" value="Glycolipid-bd_prot_put"/>
</dbReference>
<protein>
    <recommendedName>
        <fullName evidence="3">Glycolipid-binding protein</fullName>
    </recommendedName>
</protein>
<keyword evidence="2" id="KW-1185">Reference proteome</keyword>
<evidence type="ECO:0000313" key="1">
    <source>
        <dbReference type="EMBL" id="MDQ0894908.1"/>
    </source>
</evidence>
<reference evidence="1 2" key="1">
    <citation type="submission" date="2023-07" db="EMBL/GenBank/DDBJ databases">
        <title>Comparative genomics of wheat-associated soil bacteria to identify genetic determinants of phenazine resistance.</title>
        <authorList>
            <person name="Mouncey N."/>
        </authorList>
    </citation>
    <scope>NUCLEOTIDE SEQUENCE [LARGE SCALE GENOMIC DNA]</scope>
    <source>
        <strain evidence="1 2">V3I3</strain>
    </source>
</reference>
<dbReference type="Proteomes" id="UP001239083">
    <property type="component" value="Unassembled WGS sequence"/>
</dbReference>
<sequence>MNGPEPAPMVLFWRRTDLRGLERLALTVSGDGIVAESTVLCLEDGGFRLDYRWRLTHGWRALSLGVERWGAGVHRRLVLVRSGDGWLVDGTLRPDLDGAEEPDLSVTPFCNTFPIRRTPSAAGSNLTLDTCYVDAAEMTVKRSRQRYDRLGPNRLRYVDLGVAAGFEADLEVDDEGLVLRYEHLFERVEPAP</sequence>
<proteinExistence type="predicted"/>
<evidence type="ECO:0000313" key="2">
    <source>
        <dbReference type="Proteomes" id="UP001239083"/>
    </source>
</evidence>
<dbReference type="SUPFAM" id="SSF159275">
    <property type="entry name" value="PA1994-like"/>
    <property type="match status" value="1"/>
</dbReference>